<accession>A0A161I0F9</accession>
<gene>
    <name evidence="2" type="ORF">I598_2987</name>
</gene>
<dbReference type="PANTHER" id="PTHR43245:SF52">
    <property type="entry name" value="NAD-DEPENDENT EPIMERASE_DEHYDRATASE"/>
    <property type="match status" value="1"/>
</dbReference>
<evidence type="ECO:0000313" key="3">
    <source>
        <dbReference type="Proteomes" id="UP000076794"/>
    </source>
</evidence>
<proteinExistence type="predicted"/>
<dbReference type="KEGG" id="ido:I598_2987"/>
<dbReference type="Pfam" id="PF01370">
    <property type="entry name" value="Epimerase"/>
    <property type="match status" value="1"/>
</dbReference>
<dbReference type="RefSeq" id="WP_068203734.1">
    <property type="nucleotide sequence ID" value="NZ_CP014209.1"/>
</dbReference>
<dbReference type="PATRIC" id="fig|1300344.3.peg.3007"/>
<evidence type="ECO:0000313" key="2">
    <source>
        <dbReference type="EMBL" id="ANC32503.1"/>
    </source>
</evidence>
<name>A0A161I0F9_9MICO</name>
<dbReference type="AlphaFoldDB" id="A0A161I0F9"/>
<dbReference type="Gene3D" id="3.40.50.720">
    <property type="entry name" value="NAD(P)-binding Rossmann-like Domain"/>
    <property type="match status" value="2"/>
</dbReference>
<dbReference type="InterPro" id="IPR036291">
    <property type="entry name" value="NAD(P)-bd_dom_sf"/>
</dbReference>
<dbReference type="InterPro" id="IPR050177">
    <property type="entry name" value="Lipid_A_modif_metabolic_enz"/>
</dbReference>
<sequence length="372" mass="38970">MRVVVVGATGNVGTSILRALVDEPAVTSIVGVARRVPRADGSSTVGPPFDTAEWVRADLADTSTRDASLDEALAGADAVVHLVWAIQPARKPDVLHSLNVGGARAVTDAVVRHRVPHLIFMSASGVYSPGPTDGHAIDETWPTDGVPGSPYARDKAEVEAMLDAVEEREPWLTVTRMRPAIMLQREAGAEIGRYFLGPVGRIGLKVAAGPVGRAVGGLVRGWQGEPEPAEQPRFPLVPFPDGVRLQVLHPDDTAAAVRTAIVGRHGGAFNLAPDGALTGQDLADLLAAGHRVPVPLSLARTGLKIGSAARVVPIDPGWLEMAAADVVMDSTRARTVLRWSPTRSQADVLDEVLDGVLAGTTGTTPPLTKKGT</sequence>
<keyword evidence="3" id="KW-1185">Reference proteome</keyword>
<organism evidence="2 3">
    <name type="scientific">Isoptericola dokdonensis DS-3</name>
    <dbReference type="NCBI Taxonomy" id="1300344"/>
    <lineage>
        <taxon>Bacteria</taxon>
        <taxon>Bacillati</taxon>
        <taxon>Actinomycetota</taxon>
        <taxon>Actinomycetes</taxon>
        <taxon>Micrococcales</taxon>
        <taxon>Promicromonosporaceae</taxon>
        <taxon>Isoptericola</taxon>
    </lineage>
</organism>
<dbReference type="Proteomes" id="UP000076794">
    <property type="component" value="Chromosome"/>
</dbReference>
<dbReference type="SUPFAM" id="SSF51735">
    <property type="entry name" value="NAD(P)-binding Rossmann-fold domains"/>
    <property type="match status" value="1"/>
</dbReference>
<reference evidence="2 3" key="1">
    <citation type="submission" date="2016-01" db="EMBL/GenBank/DDBJ databases">
        <title>Complete genome sequence of a soil Actinobacterium, Isoptericola dokdonensis DS-3.</title>
        <authorList>
            <person name="Kwon S.-K."/>
            <person name="Kim J.F."/>
        </authorList>
    </citation>
    <scope>NUCLEOTIDE SEQUENCE [LARGE SCALE GENOMIC DNA]</scope>
    <source>
        <strain evidence="2 3">DS-3</strain>
    </source>
</reference>
<evidence type="ECO:0000259" key="1">
    <source>
        <dbReference type="Pfam" id="PF01370"/>
    </source>
</evidence>
<dbReference type="OrthoDB" id="3338687at2"/>
<dbReference type="EMBL" id="CP014209">
    <property type="protein sequence ID" value="ANC32503.1"/>
    <property type="molecule type" value="Genomic_DNA"/>
</dbReference>
<protein>
    <submittedName>
        <fullName evidence="2">UDP-galactose-4-epimerase</fullName>
    </submittedName>
</protein>
<dbReference type="InterPro" id="IPR001509">
    <property type="entry name" value="Epimerase_deHydtase"/>
</dbReference>
<dbReference type="STRING" id="1300344.I598_2987"/>
<dbReference type="PANTHER" id="PTHR43245">
    <property type="entry name" value="BIFUNCTIONAL POLYMYXIN RESISTANCE PROTEIN ARNA"/>
    <property type="match status" value="1"/>
</dbReference>
<feature type="domain" description="NAD-dependent epimerase/dehydratase" evidence="1">
    <location>
        <begin position="3"/>
        <end position="177"/>
    </location>
</feature>